<dbReference type="InterPro" id="IPR027417">
    <property type="entry name" value="P-loop_NTPase"/>
</dbReference>
<keyword evidence="2" id="KW-1185">Reference proteome</keyword>
<reference evidence="1 2" key="1">
    <citation type="submission" date="2024-04" db="EMBL/GenBank/DDBJ databases">
        <title>Human intestinal bacterial collection.</title>
        <authorList>
            <person name="Pauvert C."/>
            <person name="Hitch T.C.A."/>
            <person name="Clavel T."/>
        </authorList>
    </citation>
    <scope>NUCLEOTIDE SEQUENCE [LARGE SCALE GENOMIC DNA]</scope>
    <source>
        <strain evidence="1 2">CLA-KB-H42</strain>
    </source>
</reference>
<accession>A0ABV1JDL7</accession>
<organism evidence="1 2">
    <name type="scientific">Raoultibacter massiliensis</name>
    <dbReference type="NCBI Taxonomy" id="1852371"/>
    <lineage>
        <taxon>Bacteria</taxon>
        <taxon>Bacillati</taxon>
        <taxon>Actinomycetota</taxon>
        <taxon>Coriobacteriia</taxon>
        <taxon>Eggerthellales</taxon>
        <taxon>Eggerthellaceae</taxon>
        <taxon>Raoultibacter</taxon>
    </lineage>
</organism>
<dbReference type="EMBL" id="JBBNOP010000005">
    <property type="protein sequence ID" value="MEQ3362853.1"/>
    <property type="molecule type" value="Genomic_DNA"/>
</dbReference>
<sequence length="242" mass="26170">MLFILTGGVQIGKTRWLEQLVGDLAAEGVSCCGVIAPGVWRLARDAEVAGADRAGSGARSFDGAGDDDSRVREKVGIDNVLLPQNERIRFATRRDLLPGSACGCAEGRSQLPGDEGIGLRATSQSDKASLGWAIYDDALARANEHFDKLRRRERIEGVRNSELLVVDEIGRLELEHGRGLVCALRVLDDGPQPGMPHALAVVRDWLVPDAEHRFGTRWGEQVVIGPDSRGRRAVRNAFGLGS</sequence>
<evidence type="ECO:0000313" key="2">
    <source>
        <dbReference type="Proteomes" id="UP001487305"/>
    </source>
</evidence>
<protein>
    <submittedName>
        <fullName evidence="1">Uncharacterized protein</fullName>
    </submittedName>
</protein>
<dbReference type="Gene3D" id="3.40.50.300">
    <property type="entry name" value="P-loop containing nucleotide triphosphate hydrolases"/>
    <property type="match status" value="1"/>
</dbReference>
<name>A0ABV1JDL7_9ACTN</name>
<gene>
    <name evidence="1" type="ORF">AAA083_07680</name>
</gene>
<proteinExistence type="predicted"/>
<evidence type="ECO:0000313" key="1">
    <source>
        <dbReference type="EMBL" id="MEQ3362853.1"/>
    </source>
</evidence>
<dbReference type="RefSeq" id="WP_102375094.1">
    <property type="nucleotide sequence ID" value="NZ_JBBNOP010000005.1"/>
</dbReference>
<comment type="caution">
    <text evidence="1">The sequence shown here is derived from an EMBL/GenBank/DDBJ whole genome shotgun (WGS) entry which is preliminary data.</text>
</comment>
<dbReference type="Proteomes" id="UP001487305">
    <property type="component" value="Unassembled WGS sequence"/>
</dbReference>